<gene>
    <name evidence="5" type="ORF">METZ01_LOCUS52015</name>
</gene>
<dbReference type="InterPro" id="IPR050306">
    <property type="entry name" value="PfkB_Carbo_kinase"/>
</dbReference>
<proteinExistence type="inferred from homology"/>
<accession>A0A381S783</accession>
<dbReference type="InterPro" id="IPR029056">
    <property type="entry name" value="Ribokinase-like"/>
</dbReference>
<dbReference type="PANTHER" id="PTHR43085">
    <property type="entry name" value="HEXOKINASE FAMILY MEMBER"/>
    <property type="match status" value="1"/>
</dbReference>
<evidence type="ECO:0000256" key="1">
    <source>
        <dbReference type="ARBA" id="ARBA00010688"/>
    </source>
</evidence>
<name>A0A381S783_9ZZZZ</name>
<evidence type="ECO:0000256" key="3">
    <source>
        <dbReference type="ARBA" id="ARBA00022777"/>
    </source>
</evidence>
<dbReference type="SUPFAM" id="SSF53613">
    <property type="entry name" value="Ribokinase-like"/>
    <property type="match status" value="1"/>
</dbReference>
<sequence length="271" mass="28695">MDYVVALNGFVQGDKTTLVSHRDSTAWPRLGGCVSYVAVAAARAGHRVTPISWVGSDRDADAFRDALNKLHISIAGIHTQWDSASPVSMLVYQADGSCSCLFDRAFSGTEILAPTQLDAIGRADHLCMTAGPGHLMEPILNARKPSAKLYWVLKNDAYCFTPQICERLASEADVIFGNRAESHMIDGLTAPSTTIVTTNGPAGVDIYTGGLHIETTGNYVETHDPTGAGDTFAGGYIGALIGGETSHKQAAKIAANSVTQLLMSRAILDEG</sequence>
<dbReference type="GO" id="GO:0016301">
    <property type="term" value="F:kinase activity"/>
    <property type="evidence" value="ECO:0007669"/>
    <property type="project" value="UniProtKB-KW"/>
</dbReference>
<dbReference type="Pfam" id="PF00294">
    <property type="entry name" value="PfkB"/>
    <property type="match status" value="1"/>
</dbReference>
<organism evidence="5">
    <name type="scientific">marine metagenome</name>
    <dbReference type="NCBI Taxonomy" id="408172"/>
    <lineage>
        <taxon>unclassified sequences</taxon>
        <taxon>metagenomes</taxon>
        <taxon>ecological metagenomes</taxon>
    </lineage>
</organism>
<protein>
    <recommendedName>
        <fullName evidence="4">Carbohydrate kinase PfkB domain-containing protein</fullName>
    </recommendedName>
</protein>
<feature type="domain" description="Carbohydrate kinase PfkB" evidence="4">
    <location>
        <begin position="12"/>
        <end position="258"/>
    </location>
</feature>
<keyword evidence="3" id="KW-0418">Kinase</keyword>
<dbReference type="PANTHER" id="PTHR43085:SF57">
    <property type="entry name" value="CARBOHYDRATE KINASE PFKB DOMAIN-CONTAINING PROTEIN"/>
    <property type="match status" value="1"/>
</dbReference>
<dbReference type="EMBL" id="UINC01002675">
    <property type="protein sequence ID" value="SUZ99161.1"/>
    <property type="molecule type" value="Genomic_DNA"/>
</dbReference>
<reference evidence="5" key="1">
    <citation type="submission" date="2018-05" db="EMBL/GenBank/DDBJ databases">
        <authorList>
            <person name="Lanie J.A."/>
            <person name="Ng W.-L."/>
            <person name="Kazmierczak K.M."/>
            <person name="Andrzejewski T.M."/>
            <person name="Davidsen T.M."/>
            <person name="Wayne K.J."/>
            <person name="Tettelin H."/>
            <person name="Glass J.I."/>
            <person name="Rusch D."/>
            <person name="Podicherti R."/>
            <person name="Tsui H.-C.T."/>
            <person name="Winkler M.E."/>
        </authorList>
    </citation>
    <scope>NUCLEOTIDE SEQUENCE</scope>
</reference>
<dbReference type="Gene3D" id="3.40.1190.20">
    <property type="match status" value="1"/>
</dbReference>
<keyword evidence="2" id="KW-0808">Transferase</keyword>
<comment type="similarity">
    <text evidence="1">Belongs to the carbohydrate kinase PfkB family.</text>
</comment>
<dbReference type="InterPro" id="IPR011611">
    <property type="entry name" value="PfkB_dom"/>
</dbReference>
<evidence type="ECO:0000259" key="4">
    <source>
        <dbReference type="Pfam" id="PF00294"/>
    </source>
</evidence>
<evidence type="ECO:0000256" key="2">
    <source>
        <dbReference type="ARBA" id="ARBA00022679"/>
    </source>
</evidence>
<dbReference type="AlphaFoldDB" id="A0A381S783"/>
<dbReference type="PROSITE" id="PS00584">
    <property type="entry name" value="PFKB_KINASES_2"/>
    <property type="match status" value="1"/>
</dbReference>
<evidence type="ECO:0000313" key="5">
    <source>
        <dbReference type="EMBL" id="SUZ99161.1"/>
    </source>
</evidence>
<dbReference type="InterPro" id="IPR002173">
    <property type="entry name" value="Carboh/pur_kinase_PfkB_CS"/>
</dbReference>